<dbReference type="PANTHER" id="PTHR11895:SF176">
    <property type="entry name" value="AMIDASE AMID-RELATED"/>
    <property type="match status" value="1"/>
</dbReference>
<keyword evidence="2" id="KW-0436">Ligase</keyword>
<dbReference type="RefSeq" id="WP_354443097.1">
    <property type="nucleotide sequence ID" value="NZ_JBEPSH010000004.1"/>
</dbReference>
<comment type="caution">
    <text evidence="2">The sequence shown here is derived from an EMBL/GenBank/DDBJ whole genome shotgun (WGS) entry which is preliminary data.</text>
</comment>
<evidence type="ECO:0000313" key="3">
    <source>
        <dbReference type="Proteomes" id="UP001549320"/>
    </source>
</evidence>
<evidence type="ECO:0000313" key="2">
    <source>
        <dbReference type="EMBL" id="MET4577040.1"/>
    </source>
</evidence>
<reference evidence="2 3" key="1">
    <citation type="submission" date="2024-06" db="EMBL/GenBank/DDBJ databases">
        <title>Sorghum-associated microbial communities from plants grown in Nebraska, USA.</title>
        <authorList>
            <person name="Schachtman D."/>
        </authorList>
    </citation>
    <scope>NUCLEOTIDE SEQUENCE [LARGE SCALE GENOMIC DNA]</scope>
    <source>
        <strain evidence="2 3">2709</strain>
    </source>
</reference>
<dbReference type="EMBL" id="JBEPSH010000004">
    <property type="protein sequence ID" value="MET4577040.1"/>
    <property type="molecule type" value="Genomic_DNA"/>
</dbReference>
<dbReference type="InterPro" id="IPR000120">
    <property type="entry name" value="Amidase"/>
</dbReference>
<evidence type="ECO:0000259" key="1">
    <source>
        <dbReference type="Pfam" id="PF01425"/>
    </source>
</evidence>
<dbReference type="Gene3D" id="3.90.1300.10">
    <property type="entry name" value="Amidase signature (AS) domain"/>
    <property type="match status" value="1"/>
</dbReference>
<sequence length="449" mass="47451">MTTTMASLSSAYSARTTNPIDVLEACIDRLQNESANAPGVITSLTLERARTSARASAARWRKGRPLSAVDGLPMVWKDVFDISGQITTCGSAVREHARCATEDAALVEQLEALGVLSVAKTGLSEFAYSGLGINSFAGTPVNPWDPKTPRIVGGSSSGSAAAVIRGWVPLGMGSDTSGSLRVPAAFTGLVGFKPSHGRYRTGGMFPLAPSLDTAGPLVRDVGDVRLLDTVLTGSPVQTLDLSDCTFIVPKGRALAVNTNEVQAVFDGVVSLLRKQGLKVVEREFAAFEKTRELFDQHGTLVAVEATQVHRELLHSDRLNLVDPRVAARMKLGAQLSDASSAEIRARRMPLLAQSLADLPTGEILIYPTVCMTAPEIGPLNDDAAWFAACNARVLQNTMLASYLDMPTLSLPAELAANGLPVGISVSMTTGCDALLLGVAQQLQDRLRAG</sequence>
<dbReference type="GO" id="GO:0050566">
    <property type="term" value="F:asparaginyl-tRNA synthase (glutamine-hydrolyzing) activity"/>
    <property type="evidence" value="ECO:0007669"/>
    <property type="project" value="UniProtKB-EC"/>
</dbReference>
<accession>A0ABV2Q7N8</accession>
<proteinExistence type="predicted"/>
<dbReference type="Pfam" id="PF01425">
    <property type="entry name" value="Amidase"/>
    <property type="match status" value="1"/>
</dbReference>
<feature type="domain" description="Amidase" evidence="1">
    <location>
        <begin position="21"/>
        <end position="436"/>
    </location>
</feature>
<dbReference type="EC" id="6.3.5.6" evidence="2"/>
<dbReference type="PANTHER" id="PTHR11895">
    <property type="entry name" value="TRANSAMIDASE"/>
    <property type="match status" value="1"/>
</dbReference>
<gene>
    <name evidence="2" type="ORF">ABIE13_002151</name>
</gene>
<dbReference type="InterPro" id="IPR023631">
    <property type="entry name" value="Amidase_dom"/>
</dbReference>
<dbReference type="SUPFAM" id="SSF75304">
    <property type="entry name" value="Amidase signature (AS) enzymes"/>
    <property type="match status" value="1"/>
</dbReference>
<dbReference type="InterPro" id="IPR036928">
    <property type="entry name" value="AS_sf"/>
</dbReference>
<dbReference type="EC" id="6.3.5.7" evidence="2"/>
<name>A0ABV2Q7N8_9BURK</name>
<keyword evidence="3" id="KW-1185">Reference proteome</keyword>
<dbReference type="GO" id="GO:0050567">
    <property type="term" value="F:glutaminyl-tRNA synthase (glutamine-hydrolyzing) activity"/>
    <property type="evidence" value="ECO:0007669"/>
    <property type="project" value="UniProtKB-EC"/>
</dbReference>
<organism evidence="2 3">
    <name type="scientific">Ottowia thiooxydans</name>
    <dbReference type="NCBI Taxonomy" id="219182"/>
    <lineage>
        <taxon>Bacteria</taxon>
        <taxon>Pseudomonadati</taxon>
        <taxon>Pseudomonadota</taxon>
        <taxon>Betaproteobacteria</taxon>
        <taxon>Burkholderiales</taxon>
        <taxon>Comamonadaceae</taxon>
        <taxon>Ottowia</taxon>
    </lineage>
</organism>
<dbReference type="Proteomes" id="UP001549320">
    <property type="component" value="Unassembled WGS sequence"/>
</dbReference>
<protein>
    <submittedName>
        <fullName evidence="2">Aspartyl-tRNA(Asn)/glutamyl-tRNA(Gln) amidotransferase subunit A</fullName>
        <ecNumber evidence="2">6.3.5.6</ecNumber>
        <ecNumber evidence="2">6.3.5.7</ecNumber>
    </submittedName>
</protein>